<gene>
    <name evidence="1" type="ORF">H2B03_07740</name>
</gene>
<comment type="caution">
    <text evidence="1">The sequence shown here is derived from an EMBL/GenBank/DDBJ whole genome shotgun (WGS) entry which is preliminary data.</text>
</comment>
<evidence type="ECO:0000313" key="1">
    <source>
        <dbReference type="EMBL" id="MBA4453038.1"/>
    </source>
</evidence>
<organism evidence="1 2">
    <name type="scientific">Candidatus Nitrosomaritimum aestuariumsis</name>
    <dbReference type="NCBI Taxonomy" id="3342354"/>
    <lineage>
        <taxon>Archaea</taxon>
        <taxon>Nitrososphaerota</taxon>
        <taxon>Nitrososphaeria</taxon>
        <taxon>Nitrosopumilales</taxon>
        <taxon>Nitrosopumilaceae</taxon>
        <taxon>Candidatus Nitrosomaritimum</taxon>
    </lineage>
</organism>
<accession>A0AC60W0Y6</accession>
<proteinExistence type="predicted"/>
<sequence>MFNSAESFLGGYRVQVATLPEFPQIGEPSTILVRVTDSDFEEVDGFTMGIRFFYNEQQIDALPPKSYQGAHVDYEYIWEKSGNHIVRVDLYDMEENPGVLTYTFNMGTQSPFGQIFFIAIIIGALTMLGVIIYIYFPNILKPKSRS</sequence>
<protein>
    <submittedName>
        <fullName evidence="1">Uncharacterized protein</fullName>
    </submittedName>
</protein>
<name>A0AC60W0Y6_9ARCH</name>
<evidence type="ECO:0000313" key="2">
    <source>
        <dbReference type="Proteomes" id="UP000559653"/>
    </source>
</evidence>
<dbReference type="Proteomes" id="UP000559653">
    <property type="component" value="Unassembled WGS sequence"/>
</dbReference>
<reference evidence="1 2" key="1">
    <citation type="journal article" date="2020" name="Appl. Environ. Microbiol.">
        <title>Genomic Characteristics of a Novel Species of Ammonia-Oxidizing Archaea from the Jiulong River Estuary.</title>
        <authorList>
            <person name="Zou D."/>
            <person name="Wan R."/>
            <person name="Han L."/>
            <person name="Xu M.N."/>
            <person name="Liu Y."/>
            <person name="Liu H."/>
            <person name="Kao S.J."/>
            <person name="Li M."/>
        </authorList>
    </citation>
    <scope>NUCLEOTIDE SEQUENCE [LARGE SCALE GENOMIC DNA]</scope>
    <source>
        <strain evidence="1">W1bin1</strain>
    </source>
</reference>
<dbReference type="EMBL" id="JACEMZ010000065">
    <property type="protein sequence ID" value="MBA4453038.1"/>
    <property type="molecule type" value="Genomic_DNA"/>
</dbReference>